<keyword evidence="9 17" id="KW-0418">Kinase</keyword>
<dbReference type="InterPro" id="IPR003594">
    <property type="entry name" value="HATPase_dom"/>
</dbReference>
<evidence type="ECO:0000256" key="8">
    <source>
        <dbReference type="ARBA" id="ARBA00022741"/>
    </source>
</evidence>
<dbReference type="PROSITE" id="PS50109">
    <property type="entry name" value="HIS_KIN"/>
    <property type="match status" value="1"/>
</dbReference>
<dbReference type="GO" id="GO:0016301">
    <property type="term" value="F:kinase activity"/>
    <property type="evidence" value="ECO:0007669"/>
    <property type="project" value="UniProtKB-KW"/>
</dbReference>
<keyword evidence="18" id="KW-1185">Reference proteome</keyword>
<keyword evidence="10" id="KW-0067">ATP-binding</keyword>
<dbReference type="EC" id="2.7.13.3" evidence="3"/>
<evidence type="ECO:0000256" key="3">
    <source>
        <dbReference type="ARBA" id="ARBA00012438"/>
    </source>
</evidence>
<evidence type="ECO:0000256" key="6">
    <source>
        <dbReference type="ARBA" id="ARBA00022679"/>
    </source>
</evidence>
<keyword evidence="6" id="KW-0808">Transferase</keyword>
<accession>A0ABS4I2M9</accession>
<evidence type="ECO:0000256" key="5">
    <source>
        <dbReference type="ARBA" id="ARBA00022553"/>
    </source>
</evidence>
<keyword evidence="5" id="KW-0597">Phosphoprotein</keyword>
<evidence type="ECO:0000259" key="16">
    <source>
        <dbReference type="PROSITE" id="PS50885"/>
    </source>
</evidence>
<keyword evidence="12" id="KW-0902">Two-component regulatory system</keyword>
<evidence type="ECO:0000256" key="12">
    <source>
        <dbReference type="ARBA" id="ARBA00023012"/>
    </source>
</evidence>
<dbReference type="SUPFAM" id="SSF158472">
    <property type="entry name" value="HAMP domain-like"/>
    <property type="match status" value="1"/>
</dbReference>
<proteinExistence type="predicted"/>
<evidence type="ECO:0000256" key="2">
    <source>
        <dbReference type="ARBA" id="ARBA00004651"/>
    </source>
</evidence>
<dbReference type="CDD" id="cd06225">
    <property type="entry name" value="HAMP"/>
    <property type="match status" value="1"/>
</dbReference>
<dbReference type="Gene3D" id="6.10.340.10">
    <property type="match status" value="1"/>
</dbReference>
<dbReference type="RefSeq" id="WP_167051689.1">
    <property type="nucleotide sequence ID" value="NZ_JAAOZR010000001.1"/>
</dbReference>
<dbReference type="SMART" id="SM00304">
    <property type="entry name" value="HAMP"/>
    <property type="match status" value="1"/>
</dbReference>
<evidence type="ECO:0000256" key="10">
    <source>
        <dbReference type="ARBA" id="ARBA00022840"/>
    </source>
</evidence>
<dbReference type="InterPro" id="IPR036097">
    <property type="entry name" value="HisK_dim/P_sf"/>
</dbReference>
<evidence type="ECO:0000256" key="11">
    <source>
        <dbReference type="ARBA" id="ARBA00022989"/>
    </source>
</evidence>
<evidence type="ECO:0000313" key="17">
    <source>
        <dbReference type="EMBL" id="MBP1965070.1"/>
    </source>
</evidence>
<dbReference type="PROSITE" id="PS50885">
    <property type="entry name" value="HAMP"/>
    <property type="match status" value="1"/>
</dbReference>
<evidence type="ECO:0000256" key="1">
    <source>
        <dbReference type="ARBA" id="ARBA00000085"/>
    </source>
</evidence>
<dbReference type="Pfam" id="PF00512">
    <property type="entry name" value="HisKA"/>
    <property type="match status" value="1"/>
</dbReference>
<evidence type="ECO:0000256" key="13">
    <source>
        <dbReference type="ARBA" id="ARBA00023136"/>
    </source>
</evidence>
<keyword evidence="7 14" id="KW-0812">Transmembrane</keyword>
<gene>
    <name evidence="17" type="ORF">J2Z65_004303</name>
</gene>
<evidence type="ECO:0000256" key="7">
    <source>
        <dbReference type="ARBA" id="ARBA00022692"/>
    </source>
</evidence>
<dbReference type="InterPro" id="IPR004358">
    <property type="entry name" value="Sig_transdc_His_kin-like_C"/>
</dbReference>
<dbReference type="CDD" id="cd00082">
    <property type="entry name" value="HisKA"/>
    <property type="match status" value="1"/>
</dbReference>
<dbReference type="PANTHER" id="PTHR45528:SF1">
    <property type="entry name" value="SENSOR HISTIDINE KINASE CPXA"/>
    <property type="match status" value="1"/>
</dbReference>
<dbReference type="Pfam" id="PF00672">
    <property type="entry name" value="HAMP"/>
    <property type="match status" value="1"/>
</dbReference>
<evidence type="ECO:0000259" key="15">
    <source>
        <dbReference type="PROSITE" id="PS50109"/>
    </source>
</evidence>
<feature type="domain" description="HAMP" evidence="16">
    <location>
        <begin position="184"/>
        <end position="238"/>
    </location>
</feature>
<evidence type="ECO:0000256" key="4">
    <source>
        <dbReference type="ARBA" id="ARBA00022475"/>
    </source>
</evidence>
<protein>
    <recommendedName>
        <fullName evidence="3">histidine kinase</fullName>
        <ecNumber evidence="3">2.7.13.3</ecNumber>
    </recommendedName>
</protein>
<dbReference type="InterPro" id="IPR003661">
    <property type="entry name" value="HisK_dim/P_dom"/>
</dbReference>
<comment type="caution">
    <text evidence="17">The sequence shown here is derived from an EMBL/GenBank/DDBJ whole genome shotgun (WGS) entry which is preliminary data.</text>
</comment>
<dbReference type="InterPro" id="IPR005467">
    <property type="entry name" value="His_kinase_dom"/>
</dbReference>
<dbReference type="Gene3D" id="1.10.287.130">
    <property type="match status" value="1"/>
</dbReference>
<evidence type="ECO:0000256" key="14">
    <source>
        <dbReference type="SAM" id="Phobius"/>
    </source>
</evidence>
<keyword evidence="4" id="KW-1003">Cell membrane</keyword>
<feature type="transmembrane region" description="Helical" evidence="14">
    <location>
        <begin position="162"/>
        <end position="182"/>
    </location>
</feature>
<feature type="transmembrane region" description="Helical" evidence="14">
    <location>
        <begin position="12"/>
        <end position="30"/>
    </location>
</feature>
<dbReference type="PANTHER" id="PTHR45528">
    <property type="entry name" value="SENSOR HISTIDINE KINASE CPXA"/>
    <property type="match status" value="1"/>
</dbReference>
<keyword evidence="13 14" id="KW-0472">Membrane</keyword>
<comment type="subcellular location">
    <subcellularLocation>
        <location evidence="2">Cell membrane</location>
        <topology evidence="2">Multi-pass membrane protein</topology>
    </subcellularLocation>
</comment>
<dbReference type="InterPro" id="IPR050398">
    <property type="entry name" value="HssS/ArlS-like"/>
</dbReference>
<evidence type="ECO:0000313" key="18">
    <source>
        <dbReference type="Proteomes" id="UP001519344"/>
    </source>
</evidence>
<dbReference type="SUPFAM" id="SSF47384">
    <property type="entry name" value="Homodimeric domain of signal transducing histidine kinase"/>
    <property type="match status" value="1"/>
</dbReference>
<sequence>MTLRTKLSLMYSFILMLTLVVFGTALYAFLNLSIYNDIKKILAYEVNTIHESMSYELTVSPTAWNLFIQFDEREMLQKGLLFQITNFSNGLVSKSNSLNNIELPVQREKAELGKPFYDRVSMYGSTILVYTYPLYIKDKMVGTIQSGVTINQYESFFRNLRIILYMLTILVILLTILSGVYFSKLFLSPIYVLIQKLDRIRSTGELSERIHFHNSKDEIGQIAVAINSMLDSIQNSYSKINQLYLTQQRFTADASHELRTPLTSILGNAQLLKKVWEKTSEANMDHQMLTSSLECINDIVEESERMKKLIGDLLHLARSDSGINLDLRKVELKPVVESIVRKVEVLPKHVSWHVNDLHLLDNVHIWGNSDYLQQLIFIFIENAFKYTLVGTVELYIKTRDQMVGICIKDTGIGMDKSEIPYIFDRFYRADHSRGEIEGTGLGLSIAKLIIDEHTASVDVTSAKGTGSTFTLWFKVITV</sequence>
<dbReference type="Proteomes" id="UP001519344">
    <property type="component" value="Unassembled WGS sequence"/>
</dbReference>
<dbReference type="InterPro" id="IPR036890">
    <property type="entry name" value="HATPase_C_sf"/>
</dbReference>
<reference evidence="17 18" key="1">
    <citation type="submission" date="2021-03" db="EMBL/GenBank/DDBJ databases">
        <title>Genomic Encyclopedia of Type Strains, Phase IV (KMG-IV): sequencing the most valuable type-strain genomes for metagenomic binning, comparative biology and taxonomic classification.</title>
        <authorList>
            <person name="Goeker M."/>
        </authorList>
    </citation>
    <scope>NUCLEOTIDE SEQUENCE [LARGE SCALE GENOMIC DNA]</scope>
    <source>
        <strain evidence="17 18">DSM 24950</strain>
    </source>
</reference>
<dbReference type="Pfam" id="PF02518">
    <property type="entry name" value="HATPase_c"/>
    <property type="match status" value="1"/>
</dbReference>
<dbReference type="SMART" id="SM00387">
    <property type="entry name" value="HATPase_c"/>
    <property type="match status" value="1"/>
</dbReference>
<name>A0ABS4I2M9_9BACL</name>
<keyword evidence="8" id="KW-0547">Nucleotide-binding</keyword>
<dbReference type="SUPFAM" id="SSF55874">
    <property type="entry name" value="ATPase domain of HSP90 chaperone/DNA topoisomerase II/histidine kinase"/>
    <property type="match status" value="1"/>
</dbReference>
<dbReference type="EMBL" id="JAGGKV010000012">
    <property type="protein sequence ID" value="MBP1965070.1"/>
    <property type="molecule type" value="Genomic_DNA"/>
</dbReference>
<dbReference type="PRINTS" id="PR00344">
    <property type="entry name" value="BCTRLSENSOR"/>
</dbReference>
<keyword evidence="11 14" id="KW-1133">Transmembrane helix</keyword>
<dbReference type="SMART" id="SM00388">
    <property type="entry name" value="HisKA"/>
    <property type="match status" value="1"/>
</dbReference>
<organism evidence="17 18">
    <name type="scientific">Paenibacillus aceris</name>
    <dbReference type="NCBI Taxonomy" id="869555"/>
    <lineage>
        <taxon>Bacteria</taxon>
        <taxon>Bacillati</taxon>
        <taxon>Bacillota</taxon>
        <taxon>Bacilli</taxon>
        <taxon>Bacillales</taxon>
        <taxon>Paenibacillaceae</taxon>
        <taxon>Paenibacillus</taxon>
    </lineage>
</organism>
<feature type="domain" description="Histidine kinase" evidence="15">
    <location>
        <begin position="253"/>
        <end position="477"/>
    </location>
</feature>
<dbReference type="Gene3D" id="3.30.565.10">
    <property type="entry name" value="Histidine kinase-like ATPase, C-terminal domain"/>
    <property type="match status" value="1"/>
</dbReference>
<evidence type="ECO:0000256" key="9">
    <source>
        <dbReference type="ARBA" id="ARBA00022777"/>
    </source>
</evidence>
<dbReference type="InterPro" id="IPR003660">
    <property type="entry name" value="HAMP_dom"/>
</dbReference>
<comment type="catalytic activity">
    <reaction evidence="1">
        <text>ATP + protein L-histidine = ADP + protein N-phospho-L-histidine.</text>
        <dbReference type="EC" id="2.7.13.3"/>
    </reaction>
</comment>